<keyword evidence="3" id="KW-1185">Reference proteome</keyword>
<reference evidence="2 3" key="1">
    <citation type="submission" date="2018-02" db="EMBL/GenBank/DDBJ databases">
        <title>Sphingobacterium KA21.</title>
        <authorList>
            <person name="Vasarhelyi B.M."/>
            <person name="Deshmukh S."/>
            <person name="Balint B."/>
            <person name="Kukolya J."/>
        </authorList>
    </citation>
    <scope>NUCLEOTIDE SEQUENCE [LARGE SCALE GENOMIC DNA]</scope>
    <source>
        <strain evidence="2 3">Ka21</strain>
    </source>
</reference>
<feature type="compositionally biased region" description="Gly residues" evidence="1">
    <location>
        <begin position="115"/>
        <end position="129"/>
    </location>
</feature>
<name>A0ABR9TCI3_9SPHI</name>
<proteinExistence type="predicted"/>
<protein>
    <recommendedName>
        <fullName evidence="4">GLPGLI family protein</fullName>
    </recommendedName>
</protein>
<sequence length="296" mass="32940">MTRILFILLALFFIYDAEAQYAYFATQGKISFEKITYTRARIRDLMANMDAGNNTGRRQGGGGIMRMGGNLDNMPESSTQYFELTFDEKQSLMTAVEQENNQTGGGPSGRAAAGFSGGRSPGGNRGAGGGMGMNARRMGGNNKVLYQNLKDQTAEIQVEIDEKYVLKDSLSPITWRFTDEYRTIAGYECRRVNGATPDSLYLIAYYTDQIPVSAGPALSHGLPGMIMGLVIPEMHIHYWATGVTYSNELVPANWKDKKIKSMPLSEFSESFGRFFSRGREDNNTSNKRLILEQLIY</sequence>
<comment type="caution">
    <text evidence="2">The sequence shown here is derived from an EMBL/GenBank/DDBJ whole genome shotgun (WGS) entry which is preliminary data.</text>
</comment>
<dbReference type="EMBL" id="PSKQ01000025">
    <property type="protein sequence ID" value="MBE8722779.1"/>
    <property type="molecule type" value="Genomic_DNA"/>
</dbReference>
<gene>
    <name evidence="2" type="ORF">C4F40_18835</name>
</gene>
<evidence type="ECO:0008006" key="4">
    <source>
        <dbReference type="Google" id="ProtNLM"/>
    </source>
</evidence>
<organism evidence="2 3">
    <name type="scientific">Sphingobacterium pedocola</name>
    <dbReference type="NCBI Taxonomy" id="2082722"/>
    <lineage>
        <taxon>Bacteria</taxon>
        <taxon>Pseudomonadati</taxon>
        <taxon>Bacteroidota</taxon>
        <taxon>Sphingobacteriia</taxon>
        <taxon>Sphingobacteriales</taxon>
        <taxon>Sphingobacteriaceae</taxon>
        <taxon>Sphingobacterium</taxon>
    </lineage>
</organism>
<dbReference type="Pfam" id="PF09697">
    <property type="entry name" value="Porph_ging"/>
    <property type="match status" value="1"/>
</dbReference>
<dbReference type="Proteomes" id="UP000618319">
    <property type="component" value="Unassembled WGS sequence"/>
</dbReference>
<dbReference type="RefSeq" id="WP_196940935.1">
    <property type="nucleotide sequence ID" value="NZ_MU158692.1"/>
</dbReference>
<evidence type="ECO:0000313" key="3">
    <source>
        <dbReference type="Proteomes" id="UP000618319"/>
    </source>
</evidence>
<dbReference type="InterPro" id="IPR005901">
    <property type="entry name" value="GLPGLI"/>
</dbReference>
<evidence type="ECO:0000313" key="2">
    <source>
        <dbReference type="EMBL" id="MBE8722779.1"/>
    </source>
</evidence>
<evidence type="ECO:0000256" key="1">
    <source>
        <dbReference type="SAM" id="MobiDB-lite"/>
    </source>
</evidence>
<feature type="region of interest" description="Disordered" evidence="1">
    <location>
        <begin position="98"/>
        <end position="129"/>
    </location>
</feature>
<dbReference type="NCBIfam" id="TIGR01200">
    <property type="entry name" value="GLPGLI"/>
    <property type="match status" value="1"/>
</dbReference>
<accession>A0ABR9TCI3</accession>